<organism evidence="5 6">
    <name type="scientific">Adineta steineri</name>
    <dbReference type="NCBI Taxonomy" id="433720"/>
    <lineage>
        <taxon>Eukaryota</taxon>
        <taxon>Metazoa</taxon>
        <taxon>Spiralia</taxon>
        <taxon>Gnathifera</taxon>
        <taxon>Rotifera</taxon>
        <taxon>Eurotatoria</taxon>
        <taxon>Bdelloidea</taxon>
        <taxon>Adinetida</taxon>
        <taxon>Adinetidae</taxon>
        <taxon>Adineta</taxon>
    </lineage>
</organism>
<keyword evidence="2" id="KW-0722">Serine protease inhibitor</keyword>
<name>A0A815CP61_9BILA</name>
<reference evidence="5" key="1">
    <citation type="submission" date="2021-02" db="EMBL/GenBank/DDBJ databases">
        <authorList>
            <person name="Nowell W R."/>
        </authorList>
    </citation>
    <scope>NUCLEOTIDE SEQUENCE</scope>
</reference>
<gene>
    <name evidence="5" type="ORF">IZO911_LOCUS33254</name>
</gene>
<evidence type="ECO:0000259" key="4">
    <source>
        <dbReference type="PROSITE" id="PS51252"/>
    </source>
</evidence>
<evidence type="ECO:0000313" key="6">
    <source>
        <dbReference type="Proteomes" id="UP000663860"/>
    </source>
</evidence>
<dbReference type="PROSITE" id="PS51252">
    <property type="entry name" value="ANTISTASIN"/>
    <property type="match status" value="1"/>
</dbReference>
<comment type="caution">
    <text evidence="5">The sequence shown here is derived from an EMBL/GenBank/DDBJ whole genome shotgun (WGS) entry which is preliminary data.</text>
</comment>
<dbReference type="Proteomes" id="UP000663860">
    <property type="component" value="Unassembled WGS sequence"/>
</dbReference>
<feature type="signal peptide" evidence="3">
    <location>
        <begin position="1"/>
        <end position="19"/>
    </location>
</feature>
<dbReference type="InterPro" id="IPR004094">
    <property type="entry name" value="Antistasin-like"/>
</dbReference>
<keyword evidence="1" id="KW-0646">Protease inhibitor</keyword>
<dbReference type="AlphaFoldDB" id="A0A815CP61"/>
<evidence type="ECO:0000313" key="5">
    <source>
        <dbReference type="EMBL" id="CAF1286239.1"/>
    </source>
</evidence>
<proteinExistence type="predicted"/>
<feature type="domain" description="Antistasin-like" evidence="4">
    <location>
        <begin position="67"/>
        <end position="94"/>
    </location>
</feature>
<dbReference type="EMBL" id="CAJNOE010000603">
    <property type="protein sequence ID" value="CAF1286239.1"/>
    <property type="molecule type" value="Genomic_DNA"/>
</dbReference>
<evidence type="ECO:0000256" key="3">
    <source>
        <dbReference type="SAM" id="SignalP"/>
    </source>
</evidence>
<protein>
    <recommendedName>
        <fullName evidence="4">Antistasin-like domain-containing protein</fullName>
    </recommendedName>
</protein>
<feature type="chain" id="PRO_5032832831" description="Antistasin-like domain-containing protein" evidence="3">
    <location>
        <begin position="20"/>
        <end position="269"/>
    </location>
</feature>
<dbReference type="GO" id="GO:0004867">
    <property type="term" value="F:serine-type endopeptidase inhibitor activity"/>
    <property type="evidence" value="ECO:0007669"/>
    <property type="project" value="UniProtKB-KW"/>
</dbReference>
<accession>A0A815CP61</accession>
<evidence type="ECO:0000256" key="1">
    <source>
        <dbReference type="ARBA" id="ARBA00022690"/>
    </source>
</evidence>
<sequence length="269" mass="28988">MKLFLLLLTIISIKIVIKADIILNGQCPSPRYVSSGLSCSTEGDDSPCPWDYKCCPLIDGMKCFSPCPEFTQPCTIQCPFGLKVDPVPCYVCECASDPCLSTTCPLGTKCISKDFEPCAIKGRCDMKTECIDDPSIHVDPTPKPKKCPDYWSSVGNNLQACKGPDALCPGEEKCCQAPANNFGPPNGAGSYCVQPCDDISNCTLQCPHGLVNNGSCQFCQCAPDPCDGITCAFGETCRLLPTPCAHFPGRPPCPLTPVCMKQYLSEFIH</sequence>
<evidence type="ECO:0000256" key="2">
    <source>
        <dbReference type="ARBA" id="ARBA00022900"/>
    </source>
</evidence>
<keyword evidence="3" id="KW-0732">Signal</keyword>